<dbReference type="InterPro" id="IPR002059">
    <property type="entry name" value="CSP_DNA-bd"/>
</dbReference>
<name>M7AW78_CHEMY</name>
<proteinExistence type="predicted"/>
<organism evidence="2 3">
    <name type="scientific">Chelonia mydas</name>
    <name type="common">Green sea-turtle</name>
    <name type="synonym">Chelonia agassizi</name>
    <dbReference type="NCBI Taxonomy" id="8469"/>
    <lineage>
        <taxon>Eukaryota</taxon>
        <taxon>Metazoa</taxon>
        <taxon>Chordata</taxon>
        <taxon>Craniata</taxon>
        <taxon>Vertebrata</taxon>
        <taxon>Euteleostomi</taxon>
        <taxon>Archelosauria</taxon>
        <taxon>Testudinata</taxon>
        <taxon>Testudines</taxon>
        <taxon>Cryptodira</taxon>
        <taxon>Durocryptodira</taxon>
        <taxon>Americhelydia</taxon>
        <taxon>Chelonioidea</taxon>
        <taxon>Cheloniidae</taxon>
        <taxon>Chelonia</taxon>
    </lineage>
</organism>
<feature type="region of interest" description="Disordered" evidence="1">
    <location>
        <begin position="1"/>
        <end position="28"/>
    </location>
</feature>
<dbReference type="InterPro" id="IPR012340">
    <property type="entry name" value="NA-bd_OB-fold"/>
</dbReference>
<reference evidence="3" key="1">
    <citation type="journal article" date="2013" name="Nat. Genet.">
        <title>The draft genomes of soft-shell turtle and green sea turtle yield insights into the development and evolution of the turtle-specific body plan.</title>
        <authorList>
            <person name="Wang Z."/>
            <person name="Pascual-Anaya J."/>
            <person name="Zadissa A."/>
            <person name="Li W."/>
            <person name="Niimura Y."/>
            <person name="Huang Z."/>
            <person name="Li C."/>
            <person name="White S."/>
            <person name="Xiong Z."/>
            <person name="Fang D."/>
            <person name="Wang B."/>
            <person name="Ming Y."/>
            <person name="Chen Y."/>
            <person name="Zheng Y."/>
            <person name="Kuraku S."/>
            <person name="Pignatelli M."/>
            <person name="Herrero J."/>
            <person name="Beal K."/>
            <person name="Nozawa M."/>
            <person name="Li Q."/>
            <person name="Wang J."/>
            <person name="Zhang H."/>
            <person name="Yu L."/>
            <person name="Shigenobu S."/>
            <person name="Wang J."/>
            <person name="Liu J."/>
            <person name="Flicek P."/>
            <person name="Searle S."/>
            <person name="Wang J."/>
            <person name="Kuratani S."/>
            <person name="Yin Y."/>
            <person name="Aken B."/>
            <person name="Zhang G."/>
            <person name="Irie N."/>
        </authorList>
    </citation>
    <scope>NUCLEOTIDE SEQUENCE [LARGE SCALE GENOMIC DNA]</scope>
</reference>
<dbReference type="GO" id="GO:0003729">
    <property type="term" value="F:mRNA binding"/>
    <property type="evidence" value="ECO:0007669"/>
    <property type="project" value="TreeGrafter"/>
</dbReference>
<evidence type="ECO:0000313" key="2">
    <source>
        <dbReference type="EMBL" id="EMP28989.1"/>
    </source>
</evidence>
<feature type="compositionally biased region" description="Basic and acidic residues" evidence="1">
    <location>
        <begin position="9"/>
        <end position="18"/>
    </location>
</feature>
<dbReference type="PANTHER" id="PTHR46109">
    <property type="entry name" value="PROTEIN LIN-28"/>
    <property type="match status" value="1"/>
</dbReference>
<dbReference type="SUPFAM" id="SSF50249">
    <property type="entry name" value="Nucleic acid-binding proteins"/>
    <property type="match status" value="1"/>
</dbReference>
<keyword evidence="3" id="KW-1185">Reference proteome</keyword>
<gene>
    <name evidence="2" type="ORF">UY3_13896</name>
</gene>
<dbReference type="PANTHER" id="PTHR46109:SF3">
    <property type="entry name" value="PROTEIN LIN-28 HOMOLOG B"/>
    <property type="match status" value="1"/>
</dbReference>
<dbReference type="CDD" id="cd04458">
    <property type="entry name" value="CSP_CDS"/>
    <property type="match status" value="1"/>
</dbReference>
<dbReference type="STRING" id="8469.M7AW78"/>
<dbReference type="EMBL" id="KB559568">
    <property type="protein sequence ID" value="EMP28989.1"/>
    <property type="molecule type" value="Genomic_DNA"/>
</dbReference>
<evidence type="ECO:0000256" key="1">
    <source>
        <dbReference type="SAM" id="MobiDB-lite"/>
    </source>
</evidence>
<accession>M7AW78</accession>
<evidence type="ECO:0000313" key="3">
    <source>
        <dbReference type="Proteomes" id="UP000031443"/>
    </source>
</evidence>
<dbReference type="GO" id="GO:0031054">
    <property type="term" value="P:pre-miRNA processing"/>
    <property type="evidence" value="ECO:0007669"/>
    <property type="project" value="TreeGrafter"/>
</dbReference>
<dbReference type="Gene3D" id="2.40.50.140">
    <property type="entry name" value="Nucleic acid-binding proteins"/>
    <property type="match status" value="1"/>
</dbReference>
<dbReference type="GO" id="GO:0005737">
    <property type="term" value="C:cytoplasm"/>
    <property type="evidence" value="ECO:0007669"/>
    <property type="project" value="TreeGrafter"/>
</dbReference>
<dbReference type="InterPro" id="IPR051373">
    <property type="entry name" value="Lin-28_RNA-binding"/>
</dbReference>
<protein>
    <submittedName>
        <fullName evidence="2">Protein lin-28 like protein B</fullName>
    </submittedName>
</protein>
<dbReference type="Proteomes" id="UP000031443">
    <property type="component" value="Unassembled WGS sequence"/>
</dbReference>
<dbReference type="AlphaFoldDB" id="M7AW78"/>
<sequence length="104" mass="11694">MAEAGASKGGDEPGKLPEQEEEESQVLHGTGHCKWFNVRMGFGFISMINREGNPLESPVDVFVHQEGRMSEEICAMIPKWNDTLHPTHIHPVDGRSLPLQWEML</sequence>
<dbReference type="GO" id="GO:0005634">
    <property type="term" value="C:nucleus"/>
    <property type="evidence" value="ECO:0007669"/>
    <property type="project" value="TreeGrafter"/>
</dbReference>